<name>A0A3Q3GQ95_9LABR</name>
<sequence length="109" mass="12174">MLSFNVVGDSLLHLYLLARLFDHSDLFSGEIQKIKELIPAGKATRIGLYKELWSWLDGSLSSFRSWKSGEPNNLGSEHCVMLGSSGIMMTNLCNTKRATICYNGKLSFI</sequence>
<dbReference type="InterPro" id="IPR016187">
    <property type="entry name" value="CTDL_fold"/>
</dbReference>
<dbReference type="STRING" id="56723.ENSLBEP00000035591"/>
<organism evidence="2 3">
    <name type="scientific">Labrus bergylta</name>
    <name type="common">ballan wrasse</name>
    <dbReference type="NCBI Taxonomy" id="56723"/>
    <lineage>
        <taxon>Eukaryota</taxon>
        <taxon>Metazoa</taxon>
        <taxon>Chordata</taxon>
        <taxon>Craniata</taxon>
        <taxon>Vertebrata</taxon>
        <taxon>Euteleostomi</taxon>
        <taxon>Actinopterygii</taxon>
        <taxon>Neopterygii</taxon>
        <taxon>Teleostei</taxon>
        <taxon>Neoteleostei</taxon>
        <taxon>Acanthomorphata</taxon>
        <taxon>Eupercaria</taxon>
        <taxon>Labriformes</taxon>
        <taxon>Labridae</taxon>
        <taxon>Labrus</taxon>
    </lineage>
</organism>
<dbReference type="Gene3D" id="3.10.100.10">
    <property type="entry name" value="Mannose-Binding Protein A, subunit A"/>
    <property type="match status" value="1"/>
</dbReference>
<evidence type="ECO:0000313" key="2">
    <source>
        <dbReference type="Ensembl" id="ENSLBEP00000035591.1"/>
    </source>
</evidence>
<dbReference type="PANTHER" id="PTHR45784:SF3">
    <property type="entry name" value="C-TYPE LECTIN DOMAIN FAMILY 4 MEMBER K-LIKE-RELATED"/>
    <property type="match status" value="1"/>
</dbReference>
<evidence type="ECO:0000313" key="3">
    <source>
        <dbReference type="Proteomes" id="UP000261660"/>
    </source>
</evidence>
<protein>
    <recommendedName>
        <fullName evidence="1">C-type lectin domain-containing protein</fullName>
    </recommendedName>
</protein>
<dbReference type="Ensembl" id="ENSLBET00000037094.1">
    <property type="protein sequence ID" value="ENSLBEP00000035591.1"/>
    <property type="gene ID" value="ENSLBEG00000026701.1"/>
</dbReference>
<keyword evidence="3" id="KW-1185">Reference proteome</keyword>
<reference evidence="2" key="2">
    <citation type="submission" date="2025-09" db="UniProtKB">
        <authorList>
            <consortium name="Ensembl"/>
        </authorList>
    </citation>
    <scope>IDENTIFICATION</scope>
</reference>
<dbReference type="Proteomes" id="UP000261660">
    <property type="component" value="Unplaced"/>
</dbReference>
<feature type="domain" description="C-type lectin" evidence="1">
    <location>
        <begin position="46"/>
        <end position="102"/>
    </location>
</feature>
<dbReference type="SUPFAM" id="SSF56436">
    <property type="entry name" value="C-type lectin-like"/>
    <property type="match status" value="1"/>
</dbReference>
<dbReference type="PROSITE" id="PS50041">
    <property type="entry name" value="C_TYPE_LECTIN_2"/>
    <property type="match status" value="1"/>
</dbReference>
<dbReference type="InterPro" id="IPR016186">
    <property type="entry name" value="C-type_lectin-like/link_sf"/>
</dbReference>
<dbReference type="InterPro" id="IPR001304">
    <property type="entry name" value="C-type_lectin-like"/>
</dbReference>
<reference evidence="2" key="1">
    <citation type="submission" date="2025-08" db="UniProtKB">
        <authorList>
            <consortium name="Ensembl"/>
        </authorList>
    </citation>
    <scope>IDENTIFICATION</scope>
</reference>
<proteinExistence type="predicted"/>
<dbReference type="AlphaFoldDB" id="A0A3Q3GQ95"/>
<dbReference type="InParanoid" id="A0A3Q3GQ95"/>
<dbReference type="PANTHER" id="PTHR45784">
    <property type="entry name" value="C-TYPE LECTIN DOMAIN FAMILY 20 MEMBER A-RELATED"/>
    <property type="match status" value="1"/>
</dbReference>
<dbReference type="Pfam" id="PF00059">
    <property type="entry name" value="Lectin_C"/>
    <property type="match status" value="1"/>
</dbReference>
<evidence type="ECO:0000259" key="1">
    <source>
        <dbReference type="PROSITE" id="PS50041"/>
    </source>
</evidence>
<accession>A0A3Q3GQ95</accession>